<gene>
    <name evidence="9" type="ORF">BWQ96_08193</name>
</gene>
<dbReference type="STRING" id="448386.A0A2V3IJ28"/>
<dbReference type="InterPro" id="IPR004324">
    <property type="entry name" value="FBT"/>
</dbReference>
<dbReference type="GO" id="GO:0016020">
    <property type="term" value="C:membrane"/>
    <property type="evidence" value="ECO:0007669"/>
    <property type="project" value="UniProtKB-SubCell"/>
</dbReference>
<keyword evidence="4 8" id="KW-0812">Transmembrane</keyword>
<dbReference type="Proteomes" id="UP000247409">
    <property type="component" value="Unassembled WGS sequence"/>
</dbReference>
<evidence type="ECO:0000256" key="5">
    <source>
        <dbReference type="ARBA" id="ARBA00022989"/>
    </source>
</evidence>
<dbReference type="EMBL" id="NBIV01000177">
    <property type="protein sequence ID" value="PXF42087.1"/>
    <property type="molecule type" value="Genomic_DNA"/>
</dbReference>
<feature type="transmembrane region" description="Helical" evidence="8">
    <location>
        <begin position="469"/>
        <end position="486"/>
    </location>
</feature>
<feature type="transmembrane region" description="Helical" evidence="8">
    <location>
        <begin position="286"/>
        <end position="305"/>
    </location>
</feature>
<dbReference type="PANTHER" id="PTHR31585:SF0">
    <property type="entry name" value="FOLATE-BIOPTERIN TRANSPORTER 1, CHLOROPLASTIC"/>
    <property type="match status" value="1"/>
</dbReference>
<keyword evidence="3" id="KW-0813">Transport</keyword>
<dbReference type="NCBIfam" id="TIGR00788">
    <property type="entry name" value="fbt"/>
    <property type="match status" value="1"/>
</dbReference>
<dbReference type="InterPro" id="IPR036259">
    <property type="entry name" value="MFS_trans_sf"/>
</dbReference>
<dbReference type="Pfam" id="PF03092">
    <property type="entry name" value="BT1"/>
    <property type="match status" value="1"/>
</dbReference>
<dbReference type="CDD" id="cd17484">
    <property type="entry name" value="MFS_FBT"/>
    <property type="match status" value="1"/>
</dbReference>
<feature type="transmembrane region" description="Helical" evidence="8">
    <location>
        <begin position="326"/>
        <end position="347"/>
    </location>
</feature>
<evidence type="ECO:0000313" key="9">
    <source>
        <dbReference type="EMBL" id="PXF42087.1"/>
    </source>
</evidence>
<evidence type="ECO:0000256" key="8">
    <source>
        <dbReference type="SAM" id="Phobius"/>
    </source>
</evidence>
<dbReference type="PANTHER" id="PTHR31585">
    <property type="entry name" value="FOLATE-BIOPTERIN TRANSPORTER 1, CHLOROPLASTIC"/>
    <property type="match status" value="1"/>
</dbReference>
<evidence type="ECO:0000256" key="3">
    <source>
        <dbReference type="ARBA" id="ARBA00022448"/>
    </source>
</evidence>
<comment type="similarity">
    <text evidence="2">Belongs to the major facilitator superfamily. Folate-biopterin transporter (TC 2.A.71) family.</text>
</comment>
<comment type="subcellular location">
    <subcellularLocation>
        <location evidence="1">Membrane</location>
        <topology evidence="1">Multi-pass membrane protein</topology>
    </subcellularLocation>
</comment>
<name>A0A2V3IJ28_9FLOR</name>
<dbReference type="InterPro" id="IPR039309">
    <property type="entry name" value="BT1"/>
</dbReference>
<organism evidence="9 10">
    <name type="scientific">Gracilariopsis chorda</name>
    <dbReference type="NCBI Taxonomy" id="448386"/>
    <lineage>
        <taxon>Eukaryota</taxon>
        <taxon>Rhodophyta</taxon>
        <taxon>Florideophyceae</taxon>
        <taxon>Rhodymeniophycidae</taxon>
        <taxon>Gracilariales</taxon>
        <taxon>Gracilariaceae</taxon>
        <taxon>Gracilariopsis</taxon>
    </lineage>
</organism>
<feature type="transmembrane region" description="Helical" evidence="8">
    <location>
        <begin position="441"/>
        <end position="462"/>
    </location>
</feature>
<evidence type="ECO:0000256" key="4">
    <source>
        <dbReference type="ARBA" id="ARBA00022692"/>
    </source>
</evidence>
<comment type="caution">
    <text evidence="9">The sequence shown here is derived from an EMBL/GenBank/DDBJ whole genome shotgun (WGS) entry which is preliminary data.</text>
</comment>
<evidence type="ECO:0000256" key="1">
    <source>
        <dbReference type="ARBA" id="ARBA00004141"/>
    </source>
</evidence>
<feature type="transmembrane region" description="Helical" evidence="8">
    <location>
        <begin position="402"/>
        <end position="421"/>
    </location>
</feature>
<sequence>MPSTHLYVRAVHELRANTSDVVYLEMQTQMKPYPLAKHISKQLCFTSGFPLSSFLGSTASKKCCSETYRNRVPMRRTGYSKTLIRALRDRDVTDKPHGPQTIANSATKFPFDRLLAGFDPSPELSAILTVYFVQGALGISRLAVSFFMKDDLGLSPAESAALSGAAMLPWLIKPLYGFLSDSLPIFGYRRRSYLIAAGALGATAWLCMSTVVDSALGILFATVTTSLSVAVSDVVADSIVVEKVRGLPDERSGALQSLCWGTSAIGGLMSAYFSGSLLDTIGSREIFALTAVLPLATTFLAGLIQEKRVPQTTMSSFFPIAKQRTLSLWSALRNPSVYLPIVFIFAWQATPSPESALFFFTTNELHFGPEFLGRVRLVSSGAALLGLWMYRTYLRTVDLKTFFFWATLLSVPLSLTQVLLVTRANVYLGISDQLFALSDSAVLTALGQVAFMPTLVLAARLCPPGVEGTLFAAIMSIYNSSGAVSSELGALLTSALGVNDSNYDNLWLLVLLCSLSSLLALPLLRFIDQSPPDTIPESATALGDEAQSSEPRVSGGSTELERDAVVIPPANTDTSNAP</sequence>
<keyword evidence="6 8" id="KW-0472">Membrane</keyword>
<reference evidence="9 10" key="1">
    <citation type="journal article" date="2018" name="Mol. Biol. Evol.">
        <title>Analysis of the draft genome of the red seaweed Gracilariopsis chorda provides insights into genome size evolution in Rhodophyta.</title>
        <authorList>
            <person name="Lee J."/>
            <person name="Yang E.C."/>
            <person name="Graf L."/>
            <person name="Yang J.H."/>
            <person name="Qiu H."/>
            <person name="Zel Zion U."/>
            <person name="Chan C.X."/>
            <person name="Stephens T.G."/>
            <person name="Weber A.P.M."/>
            <person name="Boo G.H."/>
            <person name="Boo S.M."/>
            <person name="Kim K.M."/>
            <person name="Shin Y."/>
            <person name="Jung M."/>
            <person name="Lee S.J."/>
            <person name="Yim H.S."/>
            <person name="Lee J.H."/>
            <person name="Bhattacharya D."/>
            <person name="Yoon H.S."/>
        </authorList>
    </citation>
    <scope>NUCLEOTIDE SEQUENCE [LARGE SCALE GENOMIC DNA]</scope>
    <source>
        <strain evidence="9 10">SKKU-2015</strain>
        <tissue evidence="9">Whole body</tissue>
    </source>
</reference>
<evidence type="ECO:0000256" key="6">
    <source>
        <dbReference type="ARBA" id="ARBA00023136"/>
    </source>
</evidence>
<feature type="transmembrane region" description="Helical" evidence="8">
    <location>
        <begin position="506"/>
        <end position="524"/>
    </location>
</feature>
<feature type="region of interest" description="Disordered" evidence="7">
    <location>
        <begin position="535"/>
        <end position="578"/>
    </location>
</feature>
<feature type="transmembrane region" description="Helical" evidence="8">
    <location>
        <begin position="191"/>
        <end position="212"/>
    </location>
</feature>
<accession>A0A2V3IJ28</accession>
<dbReference type="AlphaFoldDB" id="A0A2V3IJ28"/>
<dbReference type="Gene3D" id="1.20.1250.20">
    <property type="entry name" value="MFS general substrate transporter like domains"/>
    <property type="match status" value="1"/>
</dbReference>
<feature type="transmembrane region" description="Helical" evidence="8">
    <location>
        <begin position="371"/>
        <end position="390"/>
    </location>
</feature>
<dbReference type="OrthoDB" id="754047at2759"/>
<dbReference type="SUPFAM" id="SSF103473">
    <property type="entry name" value="MFS general substrate transporter"/>
    <property type="match status" value="1"/>
</dbReference>
<protein>
    <submittedName>
        <fullName evidence="9">Folate-biopterin transporter 1, chloroplastic</fullName>
    </submittedName>
</protein>
<keyword evidence="5 8" id="KW-1133">Transmembrane helix</keyword>
<evidence type="ECO:0000256" key="2">
    <source>
        <dbReference type="ARBA" id="ARBA00007015"/>
    </source>
</evidence>
<evidence type="ECO:0000313" key="10">
    <source>
        <dbReference type="Proteomes" id="UP000247409"/>
    </source>
</evidence>
<evidence type="ECO:0000256" key="7">
    <source>
        <dbReference type="SAM" id="MobiDB-lite"/>
    </source>
</evidence>
<proteinExistence type="inferred from homology"/>
<feature type="compositionally biased region" description="Polar residues" evidence="7">
    <location>
        <begin position="546"/>
        <end position="557"/>
    </location>
</feature>
<keyword evidence="10" id="KW-1185">Reference proteome</keyword>